<dbReference type="EMBL" id="FWXW01000007">
    <property type="protein sequence ID" value="SMC80456.1"/>
    <property type="molecule type" value="Genomic_DNA"/>
</dbReference>
<feature type="compositionally biased region" description="Basic and acidic residues" evidence="1">
    <location>
        <begin position="14"/>
        <end position="28"/>
    </location>
</feature>
<evidence type="ECO:0000313" key="2">
    <source>
        <dbReference type="EMBL" id="SMC80456.1"/>
    </source>
</evidence>
<dbReference type="RefSeq" id="WP_159448121.1">
    <property type="nucleotide sequence ID" value="NZ_FWXW01000007.1"/>
</dbReference>
<evidence type="ECO:0000313" key="3">
    <source>
        <dbReference type="Proteomes" id="UP000192790"/>
    </source>
</evidence>
<proteinExistence type="predicted"/>
<gene>
    <name evidence="2" type="ORF">SAMN02745168_2573</name>
</gene>
<dbReference type="Proteomes" id="UP000192790">
    <property type="component" value="Unassembled WGS sequence"/>
</dbReference>
<keyword evidence="3" id="KW-1185">Reference proteome</keyword>
<reference evidence="2 3" key="1">
    <citation type="submission" date="2017-04" db="EMBL/GenBank/DDBJ databases">
        <authorList>
            <person name="Afonso C.L."/>
            <person name="Miller P.J."/>
            <person name="Scott M.A."/>
            <person name="Spackman E."/>
            <person name="Goraichik I."/>
            <person name="Dimitrov K.M."/>
            <person name="Suarez D.L."/>
            <person name="Swayne D.E."/>
        </authorList>
    </citation>
    <scope>NUCLEOTIDE SEQUENCE [LARGE SCALE GENOMIC DNA]</scope>
    <source>
        <strain evidence="2 3">DSM 12816</strain>
    </source>
</reference>
<organism evidence="2 3">
    <name type="scientific">Papillibacter cinnamivorans DSM 12816</name>
    <dbReference type="NCBI Taxonomy" id="1122930"/>
    <lineage>
        <taxon>Bacteria</taxon>
        <taxon>Bacillati</taxon>
        <taxon>Bacillota</taxon>
        <taxon>Clostridia</taxon>
        <taxon>Eubacteriales</taxon>
        <taxon>Oscillospiraceae</taxon>
        <taxon>Papillibacter</taxon>
    </lineage>
</organism>
<dbReference type="AlphaFoldDB" id="A0A1W2C5R7"/>
<evidence type="ECO:0000256" key="1">
    <source>
        <dbReference type="SAM" id="MobiDB-lite"/>
    </source>
</evidence>
<feature type="region of interest" description="Disordered" evidence="1">
    <location>
        <begin position="1"/>
        <end position="28"/>
    </location>
</feature>
<sequence>MVLQRKKNLSRSGIKTDKPEEEKSASLERRVEALEKAVELLQTRRDG</sequence>
<accession>A0A1W2C5R7</accession>
<protein>
    <submittedName>
        <fullName evidence="2">Uncharacterized protein</fullName>
    </submittedName>
</protein>
<name>A0A1W2C5R7_9FIRM</name>